<accession>A0A8J2TVT7</accession>
<feature type="compositionally biased region" description="Basic and acidic residues" evidence="1">
    <location>
        <begin position="49"/>
        <end position="71"/>
    </location>
</feature>
<evidence type="ECO:0000313" key="3">
    <source>
        <dbReference type="Proteomes" id="UP000616114"/>
    </source>
</evidence>
<comment type="caution">
    <text evidence="2">The sequence shown here is derived from an EMBL/GenBank/DDBJ whole genome shotgun (WGS) entry which is preliminary data.</text>
</comment>
<dbReference type="EMBL" id="BMFY01000002">
    <property type="protein sequence ID" value="GGA05141.1"/>
    <property type="molecule type" value="Genomic_DNA"/>
</dbReference>
<sequence>MPDKPEQTEQPMDQNSGESREPRSKLDALNDKVSKVLGPADIESAGKGPHPDSRSEEEFSEAHGVEVRREGGQTYAVPREGKDADGRDESDEDVAD</sequence>
<protein>
    <submittedName>
        <fullName evidence="2">Uncharacterized protein</fullName>
    </submittedName>
</protein>
<dbReference type="AlphaFoldDB" id="A0A8J2TVT7"/>
<keyword evidence="3" id="KW-1185">Reference proteome</keyword>
<reference evidence="2" key="1">
    <citation type="journal article" date="2014" name="Int. J. Syst. Evol. Microbiol.">
        <title>Complete genome sequence of Corynebacterium casei LMG S-19264T (=DSM 44701T), isolated from a smear-ripened cheese.</title>
        <authorList>
            <consortium name="US DOE Joint Genome Institute (JGI-PGF)"/>
            <person name="Walter F."/>
            <person name="Albersmeier A."/>
            <person name="Kalinowski J."/>
            <person name="Ruckert C."/>
        </authorList>
    </citation>
    <scope>NUCLEOTIDE SEQUENCE</scope>
    <source>
        <strain evidence="2">CGMCC 1.12785</strain>
    </source>
</reference>
<dbReference type="RefSeq" id="WP_188549332.1">
    <property type="nucleotide sequence ID" value="NZ_BMFY01000002.1"/>
</dbReference>
<proteinExistence type="predicted"/>
<dbReference type="Proteomes" id="UP000616114">
    <property type="component" value="Unassembled WGS sequence"/>
</dbReference>
<feature type="region of interest" description="Disordered" evidence="1">
    <location>
        <begin position="1"/>
        <end position="96"/>
    </location>
</feature>
<evidence type="ECO:0000313" key="2">
    <source>
        <dbReference type="EMBL" id="GGA05141.1"/>
    </source>
</evidence>
<evidence type="ECO:0000256" key="1">
    <source>
        <dbReference type="SAM" id="MobiDB-lite"/>
    </source>
</evidence>
<gene>
    <name evidence="2" type="ORF">GCM10011333_04830</name>
</gene>
<feature type="compositionally biased region" description="Polar residues" evidence="1">
    <location>
        <begin position="8"/>
        <end position="17"/>
    </location>
</feature>
<reference evidence="2" key="2">
    <citation type="submission" date="2020-09" db="EMBL/GenBank/DDBJ databases">
        <authorList>
            <person name="Sun Q."/>
            <person name="Zhou Y."/>
        </authorList>
    </citation>
    <scope>NUCLEOTIDE SEQUENCE</scope>
    <source>
        <strain evidence="2">CGMCC 1.12785</strain>
    </source>
</reference>
<feature type="compositionally biased region" description="Basic and acidic residues" evidence="1">
    <location>
        <begin position="18"/>
        <end position="34"/>
    </location>
</feature>
<name>A0A8J2TVT7_9MICO</name>
<organism evidence="2 3">
    <name type="scientific">Sediminivirga luteola</name>
    <dbReference type="NCBI Taxonomy" id="1774748"/>
    <lineage>
        <taxon>Bacteria</taxon>
        <taxon>Bacillati</taxon>
        <taxon>Actinomycetota</taxon>
        <taxon>Actinomycetes</taxon>
        <taxon>Micrococcales</taxon>
        <taxon>Brevibacteriaceae</taxon>
        <taxon>Sediminivirga</taxon>
    </lineage>
</organism>